<keyword evidence="4 6" id="KW-0808">Transferase</keyword>
<dbReference type="EC" id="2.4.-.-" evidence="6"/>
<keyword evidence="7" id="KW-1185">Reference proteome</keyword>
<accession>A0ABT6KME8</accession>
<organism evidence="6 7">
    <name type="scientific">Antiquaquibacter oligotrophicus</name>
    <dbReference type="NCBI Taxonomy" id="2880260"/>
    <lineage>
        <taxon>Bacteria</taxon>
        <taxon>Bacillati</taxon>
        <taxon>Actinomycetota</taxon>
        <taxon>Actinomycetes</taxon>
        <taxon>Micrococcales</taxon>
        <taxon>Microbacteriaceae</taxon>
        <taxon>Antiquaquibacter</taxon>
    </lineage>
</organism>
<dbReference type="Pfam" id="PF00535">
    <property type="entry name" value="Glycos_transf_2"/>
    <property type="match status" value="1"/>
</dbReference>
<feature type="domain" description="Glycosyltransferase 2-like" evidence="5">
    <location>
        <begin position="23"/>
        <end position="150"/>
    </location>
</feature>
<evidence type="ECO:0000256" key="2">
    <source>
        <dbReference type="ARBA" id="ARBA00006739"/>
    </source>
</evidence>
<reference evidence="6 7" key="1">
    <citation type="submission" date="2023-04" db="EMBL/GenBank/DDBJ databases">
        <title>Genome Encyclopedia of Bacteria and Archaea VI: Functional Genomics of Type Strains.</title>
        <authorList>
            <person name="Whitman W."/>
        </authorList>
    </citation>
    <scope>NUCLEOTIDE SEQUENCE [LARGE SCALE GENOMIC DNA]</scope>
    <source>
        <strain evidence="6 7">SG_E_30_P1</strain>
    </source>
</reference>
<evidence type="ECO:0000256" key="4">
    <source>
        <dbReference type="ARBA" id="ARBA00022679"/>
    </source>
</evidence>
<evidence type="ECO:0000313" key="6">
    <source>
        <dbReference type="EMBL" id="MDH6181185.1"/>
    </source>
</evidence>
<dbReference type="Gene3D" id="3.90.550.10">
    <property type="entry name" value="Spore Coat Polysaccharide Biosynthesis Protein SpsA, Chain A"/>
    <property type="match status" value="1"/>
</dbReference>
<dbReference type="CDD" id="cd00761">
    <property type="entry name" value="Glyco_tranf_GTA_type"/>
    <property type="match status" value="1"/>
</dbReference>
<dbReference type="Proteomes" id="UP001160142">
    <property type="component" value="Unassembled WGS sequence"/>
</dbReference>
<comment type="caution">
    <text evidence="6">The sequence shown here is derived from an EMBL/GenBank/DDBJ whole genome shotgun (WGS) entry which is preliminary data.</text>
</comment>
<dbReference type="PANTHER" id="PTHR43179:SF12">
    <property type="entry name" value="GALACTOFURANOSYLTRANSFERASE GLFT2"/>
    <property type="match status" value="1"/>
</dbReference>
<evidence type="ECO:0000256" key="3">
    <source>
        <dbReference type="ARBA" id="ARBA00022676"/>
    </source>
</evidence>
<keyword evidence="3 6" id="KW-0328">Glycosyltransferase</keyword>
<evidence type="ECO:0000313" key="7">
    <source>
        <dbReference type="Proteomes" id="UP001160142"/>
    </source>
</evidence>
<evidence type="ECO:0000259" key="5">
    <source>
        <dbReference type="Pfam" id="PF00535"/>
    </source>
</evidence>
<evidence type="ECO:0000256" key="1">
    <source>
        <dbReference type="ARBA" id="ARBA00004776"/>
    </source>
</evidence>
<proteinExistence type="inferred from homology"/>
<dbReference type="InterPro" id="IPR029044">
    <property type="entry name" value="Nucleotide-diphossugar_trans"/>
</dbReference>
<dbReference type="GO" id="GO:0016757">
    <property type="term" value="F:glycosyltransferase activity"/>
    <property type="evidence" value="ECO:0007669"/>
    <property type="project" value="UniProtKB-KW"/>
</dbReference>
<name>A0ABT6KME8_9MICO</name>
<dbReference type="PANTHER" id="PTHR43179">
    <property type="entry name" value="RHAMNOSYLTRANSFERASE WBBL"/>
    <property type="match status" value="1"/>
</dbReference>
<comment type="similarity">
    <text evidence="2">Belongs to the glycosyltransferase 2 family.</text>
</comment>
<dbReference type="SUPFAM" id="SSF53448">
    <property type="entry name" value="Nucleotide-diphospho-sugar transferases"/>
    <property type="match status" value="1"/>
</dbReference>
<dbReference type="EMBL" id="JARXVQ010000001">
    <property type="protein sequence ID" value="MDH6181185.1"/>
    <property type="molecule type" value="Genomic_DNA"/>
</dbReference>
<sequence>MMASPYDGEVPRETSKHPLRALIAIATYNRAAELEALLSSLDPQAAALGADVVVVDNDAAGSARSIAEASPVVTRYVIEPEPGIAQARNRGLDEFDERYDVIIFVDDDEIAHTDWLQQHLDYLQSSGSDITLGAVYTEIPDDAPRWLREGGYLQRGIPPTGTVCPSAATNNTCVRRTAWIAAGSPRFNPAFSATGGSDTDFFQKLTERGLLIRFVAEAIVDEPTPATRLTRRWVARRMTRNGVVAGRVMAEREGRRAVVRYGFGEVRRGVRFVASDLRHRRPISATSSRTLLMGVGELYSVLGGRIYEYKRAK</sequence>
<protein>
    <submittedName>
        <fullName evidence="6">Succinoglycan biosynthesis protein ExoM</fullName>
        <ecNumber evidence="6">2.4.-.-</ecNumber>
    </submittedName>
</protein>
<dbReference type="InterPro" id="IPR001173">
    <property type="entry name" value="Glyco_trans_2-like"/>
</dbReference>
<comment type="pathway">
    <text evidence="1">Cell wall biogenesis; cell wall polysaccharide biosynthesis.</text>
</comment>
<gene>
    <name evidence="6" type="ORF">M2152_001367</name>
</gene>